<evidence type="ECO:0000313" key="4">
    <source>
        <dbReference type="Proteomes" id="UP001055712"/>
    </source>
</evidence>
<name>A0A9D4YZU5_CHLVU</name>
<feature type="domain" description="DUF1279" evidence="2">
    <location>
        <begin position="7"/>
        <end position="115"/>
    </location>
</feature>
<dbReference type="PANTHER" id="PTHR21377">
    <property type="entry name" value="PROTEIN FAM210B, MITOCHONDRIAL"/>
    <property type="match status" value="1"/>
</dbReference>
<reference evidence="3" key="1">
    <citation type="journal article" date="2019" name="Plant J.">
        <title>Chlorella vulgaris genome assembly and annotation reveals the molecular basis for metabolic acclimation to high light conditions.</title>
        <authorList>
            <person name="Cecchin M."/>
            <person name="Marcolungo L."/>
            <person name="Rossato M."/>
            <person name="Girolomoni L."/>
            <person name="Cosentino E."/>
            <person name="Cuine S."/>
            <person name="Li-Beisson Y."/>
            <person name="Delledonne M."/>
            <person name="Ballottari M."/>
        </authorList>
    </citation>
    <scope>NUCLEOTIDE SEQUENCE</scope>
    <source>
        <strain evidence="3">211/11P</strain>
    </source>
</reference>
<evidence type="ECO:0000259" key="2">
    <source>
        <dbReference type="Pfam" id="PF06916"/>
    </source>
</evidence>
<dbReference type="PANTHER" id="PTHR21377:SF0">
    <property type="entry name" value="PROTEIN FAM210B, MITOCHONDRIAL"/>
    <property type="match status" value="1"/>
</dbReference>
<proteinExistence type="predicted"/>
<keyword evidence="1" id="KW-0812">Transmembrane</keyword>
<dbReference type="InterPro" id="IPR045866">
    <property type="entry name" value="FAM210A/B-like"/>
</dbReference>
<protein>
    <recommendedName>
        <fullName evidence="2">DUF1279 domain-containing protein</fullName>
    </recommendedName>
</protein>
<keyword evidence="1" id="KW-0472">Membrane</keyword>
<dbReference type="Pfam" id="PF06916">
    <property type="entry name" value="FAM210A-B_dom"/>
    <property type="match status" value="1"/>
</dbReference>
<dbReference type="EMBL" id="SIDB01000002">
    <property type="protein sequence ID" value="KAI3435929.1"/>
    <property type="molecule type" value="Genomic_DNA"/>
</dbReference>
<keyword evidence="1" id="KW-1133">Transmembrane helix</keyword>
<dbReference type="OrthoDB" id="426386at2759"/>
<comment type="caution">
    <text evidence="3">The sequence shown here is derived from an EMBL/GenBank/DDBJ whole genome shotgun (WGS) entry which is preliminary data.</text>
</comment>
<dbReference type="PROSITE" id="PS51257">
    <property type="entry name" value="PROKAR_LIPOPROTEIN"/>
    <property type="match status" value="1"/>
</dbReference>
<dbReference type="Proteomes" id="UP001055712">
    <property type="component" value="Unassembled WGS sequence"/>
</dbReference>
<accession>A0A9D4YZU5</accession>
<feature type="transmembrane region" description="Helical" evidence="1">
    <location>
        <begin position="20"/>
        <end position="38"/>
    </location>
</feature>
<reference evidence="3" key="2">
    <citation type="submission" date="2020-11" db="EMBL/GenBank/DDBJ databases">
        <authorList>
            <person name="Cecchin M."/>
            <person name="Marcolungo L."/>
            <person name="Rossato M."/>
            <person name="Girolomoni L."/>
            <person name="Cosentino E."/>
            <person name="Cuine S."/>
            <person name="Li-Beisson Y."/>
            <person name="Delledonne M."/>
            <person name="Ballottari M."/>
        </authorList>
    </citation>
    <scope>NUCLEOTIDE SEQUENCE</scope>
    <source>
        <strain evidence="3">211/11P</strain>
        <tissue evidence="3">Whole cell</tissue>
    </source>
</reference>
<gene>
    <name evidence="3" type="ORF">D9Q98_001987</name>
</gene>
<dbReference type="InterPro" id="IPR009688">
    <property type="entry name" value="FAM210A/B-like_dom"/>
</dbReference>
<dbReference type="AlphaFoldDB" id="A0A9D4YZU5"/>
<keyword evidence="4" id="KW-1185">Reference proteome</keyword>
<evidence type="ECO:0000256" key="1">
    <source>
        <dbReference type="SAM" id="Phobius"/>
    </source>
</evidence>
<dbReference type="GO" id="GO:0005739">
    <property type="term" value="C:mitochondrion"/>
    <property type="evidence" value="ECO:0007669"/>
    <property type="project" value="TreeGrafter"/>
</dbReference>
<sequence length="131" mass="14321">MAMGADRIKDLFRRYGKIALGVHLTVYASFFSGCYLAIENRVDVRGPLEKIGLLSSKASKEFDETVEEAEPPLSSEEKGWMDNILTGGSSSLALAFLCNKALFPVRTPITLALTPAVARILRHRAAKMPPP</sequence>
<evidence type="ECO:0000313" key="3">
    <source>
        <dbReference type="EMBL" id="KAI3435929.1"/>
    </source>
</evidence>
<organism evidence="3 4">
    <name type="scientific">Chlorella vulgaris</name>
    <name type="common">Green alga</name>
    <dbReference type="NCBI Taxonomy" id="3077"/>
    <lineage>
        <taxon>Eukaryota</taxon>
        <taxon>Viridiplantae</taxon>
        <taxon>Chlorophyta</taxon>
        <taxon>core chlorophytes</taxon>
        <taxon>Trebouxiophyceae</taxon>
        <taxon>Chlorellales</taxon>
        <taxon>Chlorellaceae</taxon>
        <taxon>Chlorella clade</taxon>
        <taxon>Chlorella</taxon>
    </lineage>
</organism>